<protein>
    <submittedName>
        <fullName evidence="1">Uncharacterized protein</fullName>
    </submittedName>
</protein>
<name>A0A077ZWW2_STYLE</name>
<dbReference type="AlphaFoldDB" id="A0A077ZWW2"/>
<gene>
    <name evidence="1" type="primary">Contig15954.g17002</name>
    <name evidence="1" type="ORF">STYLEM_3385</name>
</gene>
<organism evidence="1 2">
    <name type="scientific">Stylonychia lemnae</name>
    <name type="common">Ciliate</name>
    <dbReference type="NCBI Taxonomy" id="5949"/>
    <lineage>
        <taxon>Eukaryota</taxon>
        <taxon>Sar</taxon>
        <taxon>Alveolata</taxon>
        <taxon>Ciliophora</taxon>
        <taxon>Intramacronucleata</taxon>
        <taxon>Spirotrichea</taxon>
        <taxon>Stichotrichia</taxon>
        <taxon>Sporadotrichida</taxon>
        <taxon>Oxytrichidae</taxon>
        <taxon>Stylonychinae</taxon>
        <taxon>Stylonychia</taxon>
    </lineage>
</organism>
<reference evidence="1 2" key="1">
    <citation type="submission" date="2014-06" db="EMBL/GenBank/DDBJ databases">
        <authorList>
            <person name="Swart Estienne"/>
        </authorList>
    </citation>
    <scope>NUCLEOTIDE SEQUENCE [LARGE SCALE GENOMIC DNA]</scope>
    <source>
        <strain evidence="1 2">130c</strain>
    </source>
</reference>
<evidence type="ECO:0000313" key="1">
    <source>
        <dbReference type="EMBL" id="CDW74406.1"/>
    </source>
</evidence>
<dbReference type="Proteomes" id="UP000039865">
    <property type="component" value="Unassembled WGS sequence"/>
</dbReference>
<accession>A0A077ZWW2</accession>
<sequence length="230" mass="26736">MEVLLGDYTLNQQTFVEIQFSLNQSISAGDSLKFMYGSTPLMFNKDLIECQLFSRNGLSTNQLLVDSKKQGFFAKIQIIQQDTKSSSIKKGNMIFQFVATTNCEVQASFILDFEYQGEVSLEAWSKSCELYLNQTLFQTNVCMENAIIFQQKTFNQFYCELIEIKCDINNYDNKQFYPDILIQDEELLQLQKIILEEIIAFYLSKVGKFTINLLKVEKTLQRKQQLGMQR</sequence>
<keyword evidence="2" id="KW-1185">Reference proteome</keyword>
<dbReference type="InParanoid" id="A0A077ZWW2"/>
<dbReference type="EMBL" id="CCKQ01003284">
    <property type="protein sequence ID" value="CDW74406.1"/>
    <property type="molecule type" value="Genomic_DNA"/>
</dbReference>
<proteinExistence type="predicted"/>
<evidence type="ECO:0000313" key="2">
    <source>
        <dbReference type="Proteomes" id="UP000039865"/>
    </source>
</evidence>